<evidence type="ECO:0000256" key="1">
    <source>
        <dbReference type="SAM" id="MobiDB-lite"/>
    </source>
</evidence>
<evidence type="ECO:0000313" key="3">
    <source>
        <dbReference type="Proteomes" id="UP001331761"/>
    </source>
</evidence>
<protein>
    <submittedName>
        <fullName evidence="2">Uncharacterized protein</fullName>
    </submittedName>
</protein>
<feature type="region of interest" description="Disordered" evidence="1">
    <location>
        <begin position="110"/>
        <end position="137"/>
    </location>
</feature>
<sequence>MDIVARDTVFAEGAVYRRSPVENETMNLVIQHILELCQPDDVLKYMGSHHGDHSLEHVSMKKEMEERKEAIIDCMLARAHRVADGFLKDRKDCPPIFRKFLGPVFGVAQQSKAQADEGSKKPKEEDDSKAEDVSTAVDEDSETFTLQDVQRAYHDLLTWVSSDDVKVLLLVAKYSVACNHLGKAAVCLQKLIDDMRANGKDASVIESALIEVCEKMGWIHITTRLKNDRLVRNRSTYRPF</sequence>
<dbReference type="InterPro" id="IPR046939">
    <property type="entry name" value="TPPII_C_sf"/>
</dbReference>
<keyword evidence="3" id="KW-1185">Reference proteome</keyword>
<accession>A0AAN8FEB9</accession>
<name>A0AAN8FEB9_TRICO</name>
<reference evidence="2 3" key="1">
    <citation type="submission" date="2019-10" db="EMBL/GenBank/DDBJ databases">
        <title>Assembly and Annotation for the nematode Trichostrongylus colubriformis.</title>
        <authorList>
            <person name="Martin J."/>
        </authorList>
    </citation>
    <scope>NUCLEOTIDE SEQUENCE [LARGE SCALE GENOMIC DNA]</scope>
    <source>
        <strain evidence="2">G859</strain>
        <tissue evidence="2">Whole worm</tissue>
    </source>
</reference>
<comment type="caution">
    <text evidence="2">The sequence shown here is derived from an EMBL/GenBank/DDBJ whole genome shotgun (WGS) entry which is preliminary data.</text>
</comment>
<dbReference type="Gene3D" id="1.25.40.710">
    <property type="match status" value="1"/>
</dbReference>
<dbReference type="EMBL" id="WIXE01012997">
    <property type="protein sequence ID" value="KAK5975470.1"/>
    <property type="molecule type" value="Genomic_DNA"/>
</dbReference>
<dbReference type="AlphaFoldDB" id="A0AAN8FEB9"/>
<gene>
    <name evidence="2" type="ORF">GCK32_015102</name>
</gene>
<evidence type="ECO:0000313" key="2">
    <source>
        <dbReference type="EMBL" id="KAK5975470.1"/>
    </source>
</evidence>
<dbReference type="Proteomes" id="UP001331761">
    <property type="component" value="Unassembled WGS sequence"/>
</dbReference>
<proteinExistence type="predicted"/>
<feature type="compositionally biased region" description="Basic and acidic residues" evidence="1">
    <location>
        <begin position="114"/>
        <end position="132"/>
    </location>
</feature>
<organism evidence="2 3">
    <name type="scientific">Trichostrongylus colubriformis</name>
    <name type="common">Black scour worm</name>
    <dbReference type="NCBI Taxonomy" id="6319"/>
    <lineage>
        <taxon>Eukaryota</taxon>
        <taxon>Metazoa</taxon>
        <taxon>Ecdysozoa</taxon>
        <taxon>Nematoda</taxon>
        <taxon>Chromadorea</taxon>
        <taxon>Rhabditida</taxon>
        <taxon>Rhabditina</taxon>
        <taxon>Rhabditomorpha</taxon>
        <taxon>Strongyloidea</taxon>
        <taxon>Trichostrongylidae</taxon>
        <taxon>Trichostrongylus</taxon>
    </lineage>
</organism>